<reference evidence="2 3" key="1">
    <citation type="journal article" date="2014" name="Genome Announc.">
        <title>Genome Sequence of Afipia felis Strain 76713, Isolated in Hospital Water Using an Amoeba Co-Culture Procedure.</title>
        <authorList>
            <person name="Benamar S."/>
            <person name="La Scola B."/>
            <person name="Croce O."/>
        </authorList>
    </citation>
    <scope>NUCLEOTIDE SEQUENCE [LARGE SCALE GENOMIC DNA]</scope>
    <source>
        <strain evidence="2 3">76713</strain>
    </source>
</reference>
<evidence type="ECO:0000313" key="3">
    <source>
        <dbReference type="Proteomes" id="UP000035762"/>
    </source>
</evidence>
<sequence length="78" mass="8374">MIRTLLVAALLASSTAAVMAQGQARSGTPEEQKACAKDVSRYCRSVMDQSDLVILSCLQQHRPKISKTCDGVLISHGQ</sequence>
<dbReference type="OrthoDB" id="8139144at2"/>
<keyword evidence="1" id="KW-0732">Signal</keyword>
<evidence type="ECO:0000313" key="2">
    <source>
        <dbReference type="EMBL" id="CEG08539.1"/>
    </source>
</evidence>
<feature type="chain" id="PRO_5001860909" description="Cysteine rich repeat" evidence="1">
    <location>
        <begin position="21"/>
        <end position="78"/>
    </location>
</feature>
<dbReference type="GO" id="GO:0016020">
    <property type="term" value="C:membrane"/>
    <property type="evidence" value="ECO:0007669"/>
    <property type="project" value="InterPro"/>
</dbReference>
<dbReference type="STRING" id="1035.BN961_01955"/>
<dbReference type="InterPro" id="IPR001893">
    <property type="entry name" value="Cys-rich_GLG1_repeat"/>
</dbReference>
<evidence type="ECO:0000256" key="1">
    <source>
        <dbReference type="SAM" id="SignalP"/>
    </source>
</evidence>
<gene>
    <name evidence="2" type="ORF">BN961_01955</name>
</gene>
<dbReference type="Pfam" id="PF00839">
    <property type="entry name" value="Cys_rich_FGFR"/>
    <property type="match status" value="1"/>
</dbReference>
<protein>
    <recommendedName>
        <fullName evidence="4">Cysteine rich repeat</fullName>
    </recommendedName>
</protein>
<dbReference type="RefSeq" id="WP_009338953.1">
    <property type="nucleotide sequence ID" value="NZ_CCAZ020000001.1"/>
</dbReference>
<dbReference type="AlphaFoldDB" id="A0A090MSE5"/>
<organism evidence="2 3">
    <name type="scientific">Afipia felis</name>
    <name type="common">Cat scratch disease bacillus</name>
    <dbReference type="NCBI Taxonomy" id="1035"/>
    <lineage>
        <taxon>Bacteria</taxon>
        <taxon>Pseudomonadati</taxon>
        <taxon>Pseudomonadota</taxon>
        <taxon>Alphaproteobacteria</taxon>
        <taxon>Hyphomicrobiales</taxon>
        <taxon>Nitrobacteraceae</taxon>
        <taxon>Afipia</taxon>
    </lineage>
</organism>
<comment type="caution">
    <text evidence="2">The sequence shown here is derived from an EMBL/GenBank/DDBJ whole genome shotgun (WGS) entry which is preliminary data.</text>
</comment>
<name>A0A090MSE5_AFIFE</name>
<dbReference type="Proteomes" id="UP000035762">
    <property type="component" value="Unassembled WGS sequence"/>
</dbReference>
<proteinExistence type="predicted"/>
<feature type="signal peptide" evidence="1">
    <location>
        <begin position="1"/>
        <end position="20"/>
    </location>
</feature>
<keyword evidence="3" id="KW-1185">Reference proteome</keyword>
<evidence type="ECO:0008006" key="4">
    <source>
        <dbReference type="Google" id="ProtNLM"/>
    </source>
</evidence>
<dbReference type="EMBL" id="CCAZ020000001">
    <property type="protein sequence ID" value="CEG08539.1"/>
    <property type="molecule type" value="Genomic_DNA"/>
</dbReference>
<accession>A0A090MSE5</accession>